<sequence>MESTAPQQQTAWLVQPLVDAGLDPGEIQVLVTRLGFEAVVAGDRGVDIRILDVVGDHPSDVRAAWLEVIDRMTSRPLPGA</sequence>
<evidence type="ECO:0000313" key="2">
    <source>
        <dbReference type="Proteomes" id="UP001233673"/>
    </source>
</evidence>
<dbReference type="RefSeq" id="WP_305998671.1">
    <property type="nucleotide sequence ID" value="NZ_JASNFN010000003.1"/>
</dbReference>
<reference evidence="2" key="1">
    <citation type="submission" date="2023-05" db="EMBL/GenBank/DDBJ databases">
        <title>Draft genome of Pseudofrankia sp. BMG5.37.</title>
        <authorList>
            <person name="Gtari M."/>
            <person name="Ghodhbane F."/>
            <person name="Sbissi I."/>
        </authorList>
    </citation>
    <scope>NUCLEOTIDE SEQUENCE [LARGE SCALE GENOMIC DNA]</scope>
    <source>
        <strain evidence="2">BMG 814</strain>
    </source>
</reference>
<evidence type="ECO:0000313" key="1">
    <source>
        <dbReference type="EMBL" id="MDP5181964.1"/>
    </source>
</evidence>
<protein>
    <submittedName>
        <fullName evidence="1">Uncharacterized protein</fullName>
    </submittedName>
</protein>
<dbReference type="EMBL" id="JASNFN010000003">
    <property type="protein sequence ID" value="MDP5181964.1"/>
    <property type="molecule type" value="Genomic_DNA"/>
</dbReference>
<organism evidence="1 2">
    <name type="scientific">Blastococcus carthaginiensis</name>
    <dbReference type="NCBI Taxonomy" id="3050034"/>
    <lineage>
        <taxon>Bacteria</taxon>
        <taxon>Bacillati</taxon>
        <taxon>Actinomycetota</taxon>
        <taxon>Actinomycetes</taxon>
        <taxon>Geodermatophilales</taxon>
        <taxon>Geodermatophilaceae</taxon>
        <taxon>Blastococcus</taxon>
    </lineage>
</organism>
<dbReference type="Proteomes" id="UP001233673">
    <property type="component" value="Unassembled WGS sequence"/>
</dbReference>
<keyword evidence="2" id="KW-1185">Reference proteome</keyword>
<accession>A0ABT9I8R4</accession>
<gene>
    <name evidence="1" type="ORF">QOZ88_04885</name>
</gene>
<proteinExistence type="predicted"/>
<name>A0ABT9I8R4_9ACTN</name>
<comment type="caution">
    <text evidence="1">The sequence shown here is derived from an EMBL/GenBank/DDBJ whole genome shotgun (WGS) entry which is preliminary data.</text>
</comment>